<dbReference type="OrthoDB" id="9809404at2"/>
<evidence type="ECO:0000259" key="3">
    <source>
        <dbReference type="Pfam" id="PF01170"/>
    </source>
</evidence>
<evidence type="ECO:0000256" key="2">
    <source>
        <dbReference type="ARBA" id="ARBA00022679"/>
    </source>
</evidence>
<dbReference type="CDD" id="cd11715">
    <property type="entry name" value="THUMP_AdoMetMT"/>
    <property type="match status" value="1"/>
</dbReference>
<organism evidence="6 7">
    <name type="scientific">Christensenella hongkongensis</name>
    <dbReference type="NCBI Taxonomy" id="270498"/>
    <lineage>
        <taxon>Bacteria</taxon>
        <taxon>Bacillati</taxon>
        <taxon>Bacillota</taxon>
        <taxon>Clostridia</taxon>
        <taxon>Christensenellales</taxon>
        <taxon>Christensenellaceae</taxon>
        <taxon>Christensenella</taxon>
    </lineage>
</organism>
<dbReference type="Gene3D" id="3.40.50.150">
    <property type="entry name" value="Vaccinia Virus protein VP39"/>
    <property type="match status" value="1"/>
</dbReference>
<evidence type="ECO:0000313" key="6">
    <source>
        <dbReference type="EMBL" id="KKI51338.1"/>
    </source>
</evidence>
<name>A0A0M2NGQ4_9FIRM</name>
<dbReference type="InterPro" id="IPR004114">
    <property type="entry name" value="THUMP_dom"/>
</dbReference>
<dbReference type="Gene3D" id="3.30.2130.30">
    <property type="match status" value="1"/>
</dbReference>
<dbReference type="Pfam" id="PF01170">
    <property type="entry name" value="UPF0020"/>
    <property type="match status" value="1"/>
</dbReference>
<evidence type="ECO:0000313" key="7">
    <source>
        <dbReference type="Proteomes" id="UP000034076"/>
    </source>
</evidence>
<dbReference type="InterPro" id="IPR002052">
    <property type="entry name" value="DNA_methylase_N6_adenine_CS"/>
</dbReference>
<dbReference type="GO" id="GO:0008990">
    <property type="term" value="F:rRNA (guanine-N2-)-methyltransferase activity"/>
    <property type="evidence" value="ECO:0007669"/>
    <property type="project" value="TreeGrafter"/>
</dbReference>
<dbReference type="GO" id="GO:0070043">
    <property type="term" value="F:rRNA (guanine-N7-)-methyltransferase activity"/>
    <property type="evidence" value="ECO:0007669"/>
    <property type="project" value="TreeGrafter"/>
</dbReference>
<dbReference type="GO" id="GO:0003723">
    <property type="term" value="F:RNA binding"/>
    <property type="evidence" value="ECO:0007669"/>
    <property type="project" value="InterPro"/>
</dbReference>
<evidence type="ECO:0000256" key="1">
    <source>
        <dbReference type="ARBA" id="ARBA00022603"/>
    </source>
</evidence>
<dbReference type="Pfam" id="PF02926">
    <property type="entry name" value="THUMP"/>
    <property type="match status" value="1"/>
</dbReference>
<dbReference type="EMBL" id="LAYJ01000078">
    <property type="protein sequence ID" value="KKI51338.1"/>
    <property type="molecule type" value="Genomic_DNA"/>
</dbReference>
<dbReference type="InterPro" id="IPR053943">
    <property type="entry name" value="RlmKL-like_Mtase_CS"/>
</dbReference>
<dbReference type="Pfam" id="PF22020">
    <property type="entry name" value="RlmL_1st"/>
    <property type="match status" value="1"/>
</dbReference>
<dbReference type="PROSITE" id="PS01261">
    <property type="entry name" value="UPF0020"/>
    <property type="match status" value="1"/>
</dbReference>
<dbReference type="PATRIC" id="fig|270498.16.peg.85"/>
<reference evidence="6 7" key="1">
    <citation type="submission" date="2015-04" db="EMBL/GenBank/DDBJ databases">
        <title>Draft genome sequence of bacteremic isolate Catabacter hongkongensis type strain HKU16T.</title>
        <authorList>
            <person name="Lau S.K."/>
            <person name="Teng J.L."/>
            <person name="Huang Y."/>
            <person name="Curreem S.O."/>
            <person name="Tsui S.K."/>
            <person name="Woo P.C."/>
        </authorList>
    </citation>
    <scope>NUCLEOTIDE SEQUENCE [LARGE SCALE GENOMIC DNA]</scope>
    <source>
        <strain evidence="6 7">HKU16</strain>
    </source>
</reference>
<dbReference type="InterPro" id="IPR029063">
    <property type="entry name" value="SAM-dependent_MTases_sf"/>
</dbReference>
<keyword evidence="7" id="KW-1185">Reference proteome</keyword>
<proteinExistence type="predicted"/>
<feature type="domain" description="Ribosomal RNA large subunit methyltransferase K/L-like methyltransferase" evidence="3">
    <location>
        <begin position="162"/>
        <end position="365"/>
    </location>
</feature>
<dbReference type="RefSeq" id="WP_046443027.1">
    <property type="nucleotide sequence ID" value="NZ_JAXDTA010000224.1"/>
</dbReference>
<gene>
    <name evidence="6" type="ORF">CHK_1126</name>
</gene>
<evidence type="ECO:0000259" key="5">
    <source>
        <dbReference type="Pfam" id="PF22020"/>
    </source>
</evidence>
<dbReference type="InterPro" id="IPR054170">
    <property type="entry name" value="RlmL_1st"/>
</dbReference>
<feature type="domain" description="RlmL ferredoxin-like" evidence="5">
    <location>
        <begin position="5"/>
        <end position="59"/>
    </location>
</feature>
<keyword evidence="2" id="KW-0808">Transferase</keyword>
<protein>
    <submittedName>
        <fullName evidence="6">N6-adenine-specific DNA methylase</fullName>
    </submittedName>
</protein>
<dbReference type="PROSITE" id="PS00092">
    <property type="entry name" value="N6_MTASE"/>
    <property type="match status" value="1"/>
</dbReference>
<dbReference type="Proteomes" id="UP000034076">
    <property type="component" value="Unassembled WGS sequence"/>
</dbReference>
<feature type="domain" description="THUMP" evidence="4">
    <location>
        <begin position="69"/>
        <end position="152"/>
    </location>
</feature>
<dbReference type="PANTHER" id="PTHR47313:SF1">
    <property type="entry name" value="RIBOSOMAL RNA LARGE SUBUNIT METHYLTRANSFERASE K_L"/>
    <property type="match status" value="1"/>
</dbReference>
<dbReference type="PANTHER" id="PTHR47313">
    <property type="entry name" value="RIBOSOMAL RNA LARGE SUBUNIT METHYLTRANSFERASE K/L"/>
    <property type="match status" value="1"/>
</dbReference>
<dbReference type="AlphaFoldDB" id="A0A0M2NGQ4"/>
<comment type="caution">
    <text evidence="6">The sequence shown here is derived from an EMBL/GenBank/DDBJ whole genome shotgun (WGS) entry which is preliminary data.</text>
</comment>
<dbReference type="SUPFAM" id="SSF53335">
    <property type="entry name" value="S-adenosyl-L-methionine-dependent methyltransferases"/>
    <property type="match status" value="1"/>
</dbReference>
<evidence type="ECO:0000259" key="4">
    <source>
        <dbReference type="Pfam" id="PF02926"/>
    </source>
</evidence>
<accession>A0A0M2NGQ4</accession>
<keyword evidence="1 6" id="KW-0489">Methyltransferase</keyword>
<dbReference type="InterPro" id="IPR000241">
    <property type="entry name" value="RlmKL-like_Mtase"/>
</dbReference>
<sequence>MNYRCYASCAFGIEGILANELKDMGFENVMAQDARVYFDADETGVAKANIFLRTADRVYIVLKEFKAVTFDELFEGVAAIPFGDIMPSDARFPVDGNAVKSALGSVSDVQAITKKAVVRAMQRVYSQERFEENGSMFNIYVNIFKDIATIALNTSGAGLNRRGYRLKNAQAPLKETLAAALIMISRWRTREFYDPLCGSGTIAIEAAMMASNMAPGIKRRFDAQGYDNNFRKVFSEMKEYAKTLIREPEMQIYASDINRKTLDLAREHAHNMDLAHYIRFAQKDVRNFSQPERPASVITNPPYAIRMGEEKEVADLYHEMGKAFLPLNDTLVFVITADDRFEAKYGAKADKRRKLYNGSIKCTYYQYFRKK</sequence>
<dbReference type="STRING" id="270498.CHK_1126"/>